<protein>
    <submittedName>
        <fullName evidence="1">Unnamed protein product</fullName>
    </submittedName>
</protein>
<gene>
    <name evidence="1" type="ORF">Amon02_000333100</name>
</gene>
<dbReference type="Proteomes" id="UP001165064">
    <property type="component" value="Unassembled WGS sequence"/>
</dbReference>
<name>A0ACB5T091_AMBMO</name>
<accession>A0ACB5T091</accession>
<comment type="caution">
    <text evidence="1">The sequence shown here is derived from an EMBL/GenBank/DDBJ whole genome shotgun (WGS) entry which is preliminary data.</text>
</comment>
<proteinExistence type="predicted"/>
<organism evidence="1 2">
    <name type="scientific">Ambrosiozyma monospora</name>
    <name type="common">Yeast</name>
    <name type="synonym">Endomycopsis monosporus</name>
    <dbReference type="NCBI Taxonomy" id="43982"/>
    <lineage>
        <taxon>Eukaryota</taxon>
        <taxon>Fungi</taxon>
        <taxon>Dikarya</taxon>
        <taxon>Ascomycota</taxon>
        <taxon>Saccharomycotina</taxon>
        <taxon>Pichiomycetes</taxon>
        <taxon>Pichiales</taxon>
        <taxon>Pichiaceae</taxon>
        <taxon>Ambrosiozyma</taxon>
    </lineage>
</organism>
<dbReference type="EMBL" id="BSXS01002082">
    <property type="protein sequence ID" value="GME78166.1"/>
    <property type="molecule type" value="Genomic_DNA"/>
</dbReference>
<keyword evidence="2" id="KW-1185">Reference proteome</keyword>
<reference evidence="1" key="1">
    <citation type="submission" date="2023-04" db="EMBL/GenBank/DDBJ databases">
        <title>Ambrosiozyma monospora NBRC 10751.</title>
        <authorList>
            <person name="Ichikawa N."/>
            <person name="Sato H."/>
            <person name="Tonouchi N."/>
        </authorList>
    </citation>
    <scope>NUCLEOTIDE SEQUENCE</scope>
    <source>
        <strain evidence="1">NBRC 10751</strain>
    </source>
</reference>
<evidence type="ECO:0000313" key="1">
    <source>
        <dbReference type="EMBL" id="GME78166.1"/>
    </source>
</evidence>
<sequence length="388" mass="44513">MVTDILPSYQLHEYISRDIDTIISDLKNSQKSNPNYLSPDSFKRSVKGFNGSNDLHPIESPPYSETEWDSDSATDYSESLSDGVRSIPGHASDYLVNQFHAETNFKKSLLAHFYEIRYRMQDAIVITVSINDLSSINDRTYTSGDLVEGFFRLYNKSSLDIDLGIVLVTLEGNYWWKTEKDGQSKLITKSFMTMVEIEASMLETPNMLKAGEYQQLPFRFIIPELDSNDQVLPPSLGNLHYHKSFSDEMTDMLNQQRAPSDYADSPNHFSISYSVNVRSLSLNASADKLEIRKHTRHLIKFENTVKTPGTYSQPDYSLTPEESLELFIKCYESRLSFYKTNPQTEEDEATNEQMFHRKSSNFYQKRKKKIGKKAVSADYNPDEGFPSV</sequence>
<evidence type="ECO:0000313" key="2">
    <source>
        <dbReference type="Proteomes" id="UP001165064"/>
    </source>
</evidence>